<keyword evidence="3 5" id="KW-1133">Transmembrane helix</keyword>
<feature type="transmembrane region" description="Helical" evidence="5">
    <location>
        <begin position="74"/>
        <end position="100"/>
    </location>
</feature>
<organism evidence="6 7">
    <name type="scientific">Rothia endophytica</name>
    <dbReference type="NCBI Taxonomy" id="1324766"/>
    <lineage>
        <taxon>Bacteria</taxon>
        <taxon>Bacillati</taxon>
        <taxon>Actinomycetota</taxon>
        <taxon>Actinomycetes</taxon>
        <taxon>Micrococcales</taxon>
        <taxon>Micrococcaceae</taxon>
        <taxon>Rothia</taxon>
    </lineage>
</organism>
<dbReference type="InterPro" id="IPR019109">
    <property type="entry name" value="MamF_MmsF"/>
</dbReference>
<dbReference type="RefSeq" id="WP_345446477.1">
    <property type="nucleotide sequence ID" value="NZ_BAABKP010000003.1"/>
</dbReference>
<evidence type="ECO:0000256" key="5">
    <source>
        <dbReference type="SAM" id="Phobius"/>
    </source>
</evidence>
<feature type="transmembrane region" description="Helical" evidence="5">
    <location>
        <begin position="41"/>
        <end position="62"/>
    </location>
</feature>
<evidence type="ECO:0000313" key="6">
    <source>
        <dbReference type="EMBL" id="GAA4797939.1"/>
    </source>
</evidence>
<reference evidence="7" key="1">
    <citation type="journal article" date="2019" name="Int. J. Syst. Evol. Microbiol.">
        <title>The Global Catalogue of Microorganisms (GCM) 10K type strain sequencing project: providing services to taxonomists for standard genome sequencing and annotation.</title>
        <authorList>
            <consortium name="The Broad Institute Genomics Platform"/>
            <consortium name="The Broad Institute Genome Sequencing Center for Infectious Disease"/>
            <person name="Wu L."/>
            <person name="Ma J."/>
        </authorList>
    </citation>
    <scope>NUCLEOTIDE SEQUENCE [LARGE SCALE GENOMIC DNA]</scope>
    <source>
        <strain evidence="7">JCM 18541</strain>
    </source>
</reference>
<evidence type="ECO:0000256" key="4">
    <source>
        <dbReference type="ARBA" id="ARBA00023136"/>
    </source>
</evidence>
<evidence type="ECO:0000256" key="3">
    <source>
        <dbReference type="ARBA" id="ARBA00022989"/>
    </source>
</evidence>
<keyword evidence="2 5" id="KW-0812">Transmembrane</keyword>
<sequence length="146" mass="15834">MTESYGQNFNGQQPAQAFDAYGNPIPSDAKVMATLAHLSGLLGLVLTASFASFIGPLVFWFIYKDRPGYAFVRVAAAGAFNFSFTLWLVYIATILVTVLTLGFAGIFTWVIFLAIGVALLVLHILAAIKANQGEVYTYPMTIKLLS</sequence>
<evidence type="ECO:0000256" key="2">
    <source>
        <dbReference type="ARBA" id="ARBA00022692"/>
    </source>
</evidence>
<comment type="subcellular location">
    <subcellularLocation>
        <location evidence="1">Membrane</location>
        <topology evidence="1">Multi-pass membrane protein</topology>
    </subcellularLocation>
</comment>
<dbReference type="Proteomes" id="UP001500187">
    <property type="component" value="Unassembled WGS sequence"/>
</dbReference>
<name>A0ABP9BNT9_9MICC</name>
<accession>A0ABP9BNT9</accession>
<feature type="transmembrane region" description="Helical" evidence="5">
    <location>
        <begin position="106"/>
        <end position="128"/>
    </location>
</feature>
<dbReference type="EMBL" id="BAABKP010000003">
    <property type="protein sequence ID" value="GAA4797939.1"/>
    <property type="molecule type" value="Genomic_DNA"/>
</dbReference>
<keyword evidence="7" id="KW-1185">Reference proteome</keyword>
<protein>
    <submittedName>
        <fullName evidence="6">DUF4870 domain-containing protein</fullName>
    </submittedName>
</protein>
<evidence type="ECO:0000313" key="7">
    <source>
        <dbReference type="Proteomes" id="UP001500187"/>
    </source>
</evidence>
<evidence type="ECO:0000256" key="1">
    <source>
        <dbReference type="ARBA" id="ARBA00004141"/>
    </source>
</evidence>
<gene>
    <name evidence="6" type="ORF">GCM10023352_17030</name>
</gene>
<dbReference type="Pfam" id="PF09685">
    <property type="entry name" value="MamF_MmsF"/>
    <property type="match status" value="1"/>
</dbReference>
<comment type="caution">
    <text evidence="6">The sequence shown here is derived from an EMBL/GenBank/DDBJ whole genome shotgun (WGS) entry which is preliminary data.</text>
</comment>
<proteinExistence type="predicted"/>
<keyword evidence="4 5" id="KW-0472">Membrane</keyword>